<keyword evidence="9" id="KW-1185">Reference proteome</keyword>
<evidence type="ECO:0000313" key="8">
    <source>
        <dbReference type="EMBL" id="AEO67606.1"/>
    </source>
</evidence>
<dbReference type="InterPro" id="IPR021765">
    <property type="entry name" value="UstYa-like"/>
</dbReference>
<dbReference type="STRING" id="578455.G2R6C1"/>
<dbReference type="GO" id="GO:0043386">
    <property type="term" value="P:mycotoxin biosynthetic process"/>
    <property type="evidence" value="ECO:0007669"/>
    <property type="project" value="InterPro"/>
</dbReference>
<evidence type="ECO:0000256" key="2">
    <source>
        <dbReference type="ARBA" id="ARBA00022692"/>
    </source>
</evidence>
<evidence type="ECO:0000256" key="1">
    <source>
        <dbReference type="ARBA" id="ARBA00004167"/>
    </source>
</evidence>
<dbReference type="HOGENOM" id="CLU_042941_6_4_1"/>
<keyword evidence="5" id="KW-0472">Membrane</keyword>
<dbReference type="AlphaFoldDB" id="G2R6C1"/>
<dbReference type="OrthoDB" id="3687641at2759"/>
<evidence type="ECO:0000313" key="9">
    <source>
        <dbReference type="Proteomes" id="UP000008181"/>
    </source>
</evidence>
<keyword evidence="6" id="KW-0325">Glycoprotein</keyword>
<protein>
    <recommendedName>
        <fullName evidence="10">Tat pathway signal sequence</fullName>
    </recommendedName>
</protein>
<name>G2R6C1_THETT</name>
<evidence type="ECO:0000256" key="7">
    <source>
        <dbReference type="ARBA" id="ARBA00035112"/>
    </source>
</evidence>
<proteinExistence type="inferred from homology"/>
<comment type="subcellular location">
    <subcellularLocation>
        <location evidence="1">Membrane</location>
        <topology evidence="1">Single-pass membrane protein</topology>
    </subcellularLocation>
</comment>
<sequence>ALPDRILEYEERPEWGEMQHPWNLGLSEEVDAAWEDLLYALNIRISEDEMSILHENRTHRVRVNGGDYVGVLGVYHHMHCLYNLRRVVHWDYYGPLLGDAKDSEGFSKAHSGKASRTSTNLAHLTDHCIDSIRQALMCHTNTALYTAEWVKDSHDPFNKELRSSAVTTCIKWDSLSNWARKRALVPGTYTYLPGPYEGKEEA</sequence>
<dbReference type="GeneID" id="11519857"/>
<dbReference type="Pfam" id="PF11807">
    <property type="entry name" value="UstYa"/>
    <property type="match status" value="1"/>
</dbReference>
<dbReference type="RefSeq" id="XP_003653942.1">
    <property type="nucleotide sequence ID" value="XM_003653894.1"/>
</dbReference>
<dbReference type="PANTHER" id="PTHR33365:SF12">
    <property type="entry name" value="TAT PATHWAY SIGNAL SEQUENCE"/>
    <property type="match status" value="1"/>
</dbReference>
<gene>
    <name evidence="8" type="ORF">THITE_53202</name>
</gene>
<keyword evidence="2" id="KW-0812">Transmembrane</keyword>
<dbReference type="KEGG" id="ttt:THITE_53202"/>
<dbReference type="EMBL" id="CP003011">
    <property type="protein sequence ID" value="AEO67606.1"/>
    <property type="molecule type" value="Genomic_DNA"/>
</dbReference>
<keyword evidence="3" id="KW-1133">Transmembrane helix</keyword>
<feature type="non-terminal residue" evidence="8">
    <location>
        <position position="1"/>
    </location>
</feature>
<evidence type="ECO:0000256" key="5">
    <source>
        <dbReference type="ARBA" id="ARBA00023136"/>
    </source>
</evidence>
<comment type="similarity">
    <text evidence="7">Belongs to the ustYa family.</text>
</comment>
<organism evidence="8 9">
    <name type="scientific">Thermothielavioides terrestris (strain ATCC 38088 / NRRL 8126)</name>
    <name type="common">Thielavia terrestris</name>
    <dbReference type="NCBI Taxonomy" id="578455"/>
    <lineage>
        <taxon>Eukaryota</taxon>
        <taxon>Fungi</taxon>
        <taxon>Dikarya</taxon>
        <taxon>Ascomycota</taxon>
        <taxon>Pezizomycotina</taxon>
        <taxon>Sordariomycetes</taxon>
        <taxon>Sordariomycetidae</taxon>
        <taxon>Sordariales</taxon>
        <taxon>Chaetomiaceae</taxon>
        <taxon>Thermothielavioides</taxon>
        <taxon>Thermothielavioides terrestris</taxon>
    </lineage>
</organism>
<dbReference type="GO" id="GO:0016020">
    <property type="term" value="C:membrane"/>
    <property type="evidence" value="ECO:0007669"/>
    <property type="project" value="UniProtKB-SubCell"/>
</dbReference>
<accession>G2R6C1</accession>
<dbReference type="Proteomes" id="UP000008181">
    <property type="component" value="Chromosome 3"/>
</dbReference>
<evidence type="ECO:0000256" key="4">
    <source>
        <dbReference type="ARBA" id="ARBA00023026"/>
    </source>
</evidence>
<evidence type="ECO:0000256" key="3">
    <source>
        <dbReference type="ARBA" id="ARBA00022989"/>
    </source>
</evidence>
<keyword evidence="4" id="KW-0843">Virulence</keyword>
<dbReference type="PANTHER" id="PTHR33365">
    <property type="entry name" value="YALI0B05434P"/>
    <property type="match status" value="1"/>
</dbReference>
<evidence type="ECO:0008006" key="10">
    <source>
        <dbReference type="Google" id="ProtNLM"/>
    </source>
</evidence>
<dbReference type="eggNOG" id="ENOG502RKCZ">
    <property type="taxonomic scope" value="Eukaryota"/>
</dbReference>
<reference evidence="8 9" key="1">
    <citation type="journal article" date="2011" name="Nat. Biotechnol.">
        <title>Comparative genomic analysis of the thermophilic biomass-degrading fungi Myceliophthora thermophila and Thielavia terrestris.</title>
        <authorList>
            <person name="Berka R.M."/>
            <person name="Grigoriev I.V."/>
            <person name="Otillar R."/>
            <person name="Salamov A."/>
            <person name="Grimwood J."/>
            <person name="Reid I."/>
            <person name="Ishmael N."/>
            <person name="John T."/>
            <person name="Darmond C."/>
            <person name="Moisan M.-C."/>
            <person name="Henrissat B."/>
            <person name="Coutinho P.M."/>
            <person name="Lombard V."/>
            <person name="Natvig D.O."/>
            <person name="Lindquist E."/>
            <person name="Schmutz J."/>
            <person name="Lucas S."/>
            <person name="Harris P."/>
            <person name="Powlowski J."/>
            <person name="Bellemare A."/>
            <person name="Taylor D."/>
            <person name="Butler G."/>
            <person name="de Vries R.P."/>
            <person name="Allijn I.E."/>
            <person name="van den Brink J."/>
            <person name="Ushinsky S."/>
            <person name="Storms R."/>
            <person name="Powell A.J."/>
            <person name="Paulsen I.T."/>
            <person name="Elbourne L.D.H."/>
            <person name="Baker S.E."/>
            <person name="Magnuson J."/>
            <person name="LaBoissiere S."/>
            <person name="Clutterbuck A.J."/>
            <person name="Martinez D."/>
            <person name="Wogulis M."/>
            <person name="de Leon A.L."/>
            <person name="Rey M.W."/>
            <person name="Tsang A."/>
        </authorList>
    </citation>
    <scope>NUCLEOTIDE SEQUENCE [LARGE SCALE GENOMIC DNA]</scope>
    <source>
        <strain evidence="9">ATCC 38088 / NRRL 8126</strain>
    </source>
</reference>
<evidence type="ECO:0000256" key="6">
    <source>
        <dbReference type="ARBA" id="ARBA00023180"/>
    </source>
</evidence>